<gene>
    <name evidence="2" type="ORF">RIEGSTA812A_PEG_844</name>
</gene>
<sequence length="214" mass="22977">MWQHDEVSGSVVATPDRPQSATRRCLVGRVSQLQTAMLRFVIGPDALVVPDVRVKLPGRGFWLSARRDVVETAIMRKVFTKAARQPVSVPVDLADRVDSLLVRQVLDLIGLGNRAGAVVCGYEKVFTAVKSGQIAFLIEACDAAPSGCEKIRRIGRELPVINLFGGATLGAAVGQAEVMHVAVKTGRMAEVLLLEASRLVCYRGLSNGTKIGKS</sequence>
<dbReference type="GO" id="GO:0005840">
    <property type="term" value="C:ribosome"/>
    <property type="evidence" value="ECO:0007669"/>
    <property type="project" value="UniProtKB-KW"/>
</dbReference>
<feature type="domain" description="YlxR" evidence="1">
    <location>
        <begin position="23"/>
        <end position="96"/>
    </location>
</feature>
<dbReference type="Gene3D" id="3.30.1230.10">
    <property type="entry name" value="YlxR-like"/>
    <property type="match status" value="1"/>
</dbReference>
<reference evidence="2" key="1">
    <citation type="submission" date="2018-10" db="EMBL/GenBank/DDBJ databases">
        <authorList>
            <person name="Gruber-Vodicka H."/>
            <person name="Jaeckle O."/>
        </authorList>
    </citation>
    <scope>NUCLEOTIDE SEQUENCE</scope>
</reference>
<evidence type="ECO:0000259" key="1">
    <source>
        <dbReference type="Pfam" id="PF04296"/>
    </source>
</evidence>
<dbReference type="Pfam" id="PF04296">
    <property type="entry name" value="YlxR"/>
    <property type="match status" value="1"/>
</dbReference>
<dbReference type="EMBL" id="LR026963">
    <property type="protein sequence ID" value="VBB69371.1"/>
    <property type="molecule type" value="Genomic_DNA"/>
</dbReference>
<organism evidence="2">
    <name type="scientific">invertebrate metagenome</name>
    <dbReference type="NCBI Taxonomy" id="1711999"/>
    <lineage>
        <taxon>unclassified sequences</taxon>
        <taxon>metagenomes</taxon>
        <taxon>organismal metagenomes</taxon>
    </lineage>
</organism>
<name>A0A484H783_9ZZZZ</name>
<dbReference type="SUPFAM" id="SSF64376">
    <property type="entry name" value="YlxR-like"/>
    <property type="match status" value="1"/>
</dbReference>
<accession>A0A484H783</accession>
<dbReference type="InterPro" id="IPR037465">
    <property type="entry name" value="YlxR"/>
</dbReference>
<dbReference type="Gene3D" id="3.30.1330.30">
    <property type="match status" value="1"/>
</dbReference>
<dbReference type="InterPro" id="IPR029064">
    <property type="entry name" value="Ribosomal_eL30-like_sf"/>
</dbReference>
<protein>
    <submittedName>
        <fullName evidence="2">COG2740: Predicted nucleic-acid-binding protein implicated in transcription termination / ribosomal protein L7Ae family protein</fullName>
    </submittedName>
</protein>
<dbReference type="InterPro" id="IPR007393">
    <property type="entry name" value="YlxR_dom"/>
</dbReference>
<dbReference type="PANTHER" id="PTHR34215">
    <property type="entry name" value="BLL0784 PROTEIN"/>
    <property type="match status" value="1"/>
</dbReference>
<keyword evidence="2" id="KW-0687">Ribonucleoprotein</keyword>
<evidence type="ECO:0000313" key="2">
    <source>
        <dbReference type="EMBL" id="VBB69371.1"/>
    </source>
</evidence>
<proteinExistence type="predicted"/>
<dbReference type="AlphaFoldDB" id="A0A484H783"/>
<keyword evidence="2" id="KW-0689">Ribosomal protein</keyword>
<dbReference type="InterPro" id="IPR035931">
    <property type="entry name" value="YlxR-like_sf"/>
</dbReference>
<dbReference type="SUPFAM" id="SSF55315">
    <property type="entry name" value="L30e-like"/>
    <property type="match status" value="1"/>
</dbReference>
<dbReference type="PANTHER" id="PTHR34215:SF1">
    <property type="entry name" value="YLXR DOMAIN-CONTAINING PROTEIN"/>
    <property type="match status" value="1"/>
</dbReference>
<dbReference type="NCBIfam" id="NF006622">
    <property type="entry name" value="PRK09190.1"/>
    <property type="match status" value="1"/>
</dbReference>